<reference evidence="2 3" key="1">
    <citation type="submission" date="2016-12" db="EMBL/GenBank/DDBJ databases">
        <authorList>
            <person name="Song W.-J."/>
            <person name="Kurnit D.M."/>
        </authorList>
    </citation>
    <scope>NUCLEOTIDE SEQUENCE [LARGE SCALE GENOMIC DNA]</scope>
    <source>
        <strain evidence="2 3">HSG9</strain>
    </source>
</reference>
<dbReference type="Pfam" id="PF01551">
    <property type="entry name" value="Peptidase_M23"/>
    <property type="match status" value="1"/>
</dbReference>
<keyword evidence="3" id="KW-1185">Reference proteome</keyword>
<evidence type="ECO:0000313" key="3">
    <source>
        <dbReference type="Proteomes" id="UP000191680"/>
    </source>
</evidence>
<sequence length="221" mass="24982">MNSFTNLVKGLPPIQLFQDPIHQRNYVPLDLSVHNPDLKQLNISNANDCQRYVDLIANNNCNIPYGGYLEKRNLYGSSDRFNNTEIRNIHLGIDFWLPEQTVVLAPLKGKVHSFANNADFGNYGPTIILEHNINGFTFYTLYGHLSLDSIDTLFVGQEFNQGSFLARLGATEINVGYAPHLHFQVILDIQTYTGDYPGVCSNTNLDFYKDNCPNPNLLLKL</sequence>
<dbReference type="Gene3D" id="2.70.70.10">
    <property type="entry name" value="Glucose Permease (Domain IIA)"/>
    <property type="match status" value="1"/>
</dbReference>
<dbReference type="InterPro" id="IPR016047">
    <property type="entry name" value="M23ase_b-sheet_dom"/>
</dbReference>
<dbReference type="PANTHER" id="PTHR21666:SF270">
    <property type="entry name" value="MUREIN HYDROLASE ACTIVATOR ENVC"/>
    <property type="match status" value="1"/>
</dbReference>
<dbReference type="OrthoDB" id="9801052at2"/>
<dbReference type="GO" id="GO:0004222">
    <property type="term" value="F:metalloendopeptidase activity"/>
    <property type="evidence" value="ECO:0007669"/>
    <property type="project" value="TreeGrafter"/>
</dbReference>
<dbReference type="EMBL" id="MTBC01000007">
    <property type="protein sequence ID" value="OQD42367.1"/>
    <property type="molecule type" value="Genomic_DNA"/>
</dbReference>
<evidence type="ECO:0000313" key="2">
    <source>
        <dbReference type="EMBL" id="OQD42367.1"/>
    </source>
</evidence>
<dbReference type="PANTHER" id="PTHR21666">
    <property type="entry name" value="PEPTIDASE-RELATED"/>
    <property type="match status" value="1"/>
</dbReference>
<evidence type="ECO:0000259" key="1">
    <source>
        <dbReference type="Pfam" id="PF01551"/>
    </source>
</evidence>
<dbReference type="InterPro" id="IPR011055">
    <property type="entry name" value="Dup_hybrid_motif"/>
</dbReference>
<proteinExistence type="predicted"/>
<dbReference type="CDD" id="cd12797">
    <property type="entry name" value="M23_peptidase"/>
    <property type="match status" value="1"/>
</dbReference>
<dbReference type="Proteomes" id="UP000191680">
    <property type="component" value="Unassembled WGS sequence"/>
</dbReference>
<name>A0A1V6LQR8_9FLAO</name>
<dbReference type="RefSeq" id="WP_080319367.1">
    <property type="nucleotide sequence ID" value="NZ_MTBC01000007.1"/>
</dbReference>
<gene>
    <name evidence="2" type="ORF">BUL40_11415</name>
</gene>
<dbReference type="InterPro" id="IPR050570">
    <property type="entry name" value="Cell_wall_metabolism_enzyme"/>
</dbReference>
<dbReference type="AlphaFoldDB" id="A0A1V6LQR8"/>
<dbReference type="SUPFAM" id="SSF51261">
    <property type="entry name" value="Duplicated hybrid motif"/>
    <property type="match status" value="1"/>
</dbReference>
<feature type="domain" description="M23ase beta-sheet core" evidence="1">
    <location>
        <begin position="89"/>
        <end position="186"/>
    </location>
</feature>
<comment type="caution">
    <text evidence="2">The sequence shown here is derived from an EMBL/GenBank/DDBJ whole genome shotgun (WGS) entry which is preliminary data.</text>
</comment>
<protein>
    <submittedName>
        <fullName evidence="2">Peptidase M23</fullName>
    </submittedName>
</protein>
<organism evidence="2 3">
    <name type="scientific">Croceivirga radicis</name>
    <dbReference type="NCBI Taxonomy" id="1929488"/>
    <lineage>
        <taxon>Bacteria</taxon>
        <taxon>Pseudomonadati</taxon>
        <taxon>Bacteroidota</taxon>
        <taxon>Flavobacteriia</taxon>
        <taxon>Flavobacteriales</taxon>
        <taxon>Flavobacteriaceae</taxon>
        <taxon>Croceivirga</taxon>
    </lineage>
</organism>
<accession>A0A1V6LQR8</accession>